<protein>
    <submittedName>
        <fullName evidence="6">C3 and PZP-like alpha-2-macroglobulin domain-containing protein 8</fullName>
    </submittedName>
</protein>
<dbReference type="STRING" id="76193.A0A194R6R2"/>
<dbReference type="Pfam" id="PF07703">
    <property type="entry name" value="A2M_BRD"/>
    <property type="match status" value="1"/>
</dbReference>
<keyword evidence="2" id="KW-0882">Thioester bond</keyword>
<dbReference type="Gene3D" id="2.60.40.1930">
    <property type="match status" value="2"/>
</dbReference>
<dbReference type="SUPFAM" id="SSF49410">
    <property type="entry name" value="Alpha-macroglobulin receptor domain"/>
    <property type="match status" value="1"/>
</dbReference>
<accession>A0A194R6R2</accession>
<keyword evidence="1" id="KW-0732">Signal</keyword>
<feature type="domain" description="Alpha-2-macroglobulin" evidence="4">
    <location>
        <begin position="591"/>
        <end position="681"/>
    </location>
</feature>
<dbReference type="Gene3D" id="2.60.40.690">
    <property type="entry name" value="Alpha-macroglobulin, receptor-binding domain"/>
    <property type="match status" value="1"/>
</dbReference>
<name>A0A194R6R2_PAPMA</name>
<dbReference type="GO" id="GO:0005615">
    <property type="term" value="C:extracellular space"/>
    <property type="evidence" value="ECO:0007669"/>
    <property type="project" value="InterPro"/>
</dbReference>
<dbReference type="InterPro" id="IPR009048">
    <property type="entry name" value="A-macroglobulin_rcpt-bd"/>
</dbReference>
<dbReference type="SMART" id="SM01359">
    <property type="entry name" value="A2M_N_2"/>
    <property type="match status" value="1"/>
</dbReference>
<reference evidence="6 7" key="1">
    <citation type="journal article" date="2015" name="Nat. Commun.">
        <title>Outbred genome sequencing and CRISPR/Cas9 gene editing in butterflies.</title>
        <authorList>
            <person name="Li X."/>
            <person name="Fan D."/>
            <person name="Zhang W."/>
            <person name="Liu G."/>
            <person name="Zhang L."/>
            <person name="Zhao L."/>
            <person name="Fang X."/>
            <person name="Chen L."/>
            <person name="Dong Y."/>
            <person name="Chen Y."/>
            <person name="Ding Y."/>
            <person name="Zhao R."/>
            <person name="Feng M."/>
            <person name="Zhu Y."/>
            <person name="Feng Y."/>
            <person name="Jiang X."/>
            <person name="Zhu D."/>
            <person name="Xiang H."/>
            <person name="Feng X."/>
            <person name="Li S."/>
            <person name="Wang J."/>
            <person name="Zhang G."/>
            <person name="Kronforst M.R."/>
            <person name="Wang W."/>
        </authorList>
    </citation>
    <scope>NUCLEOTIDE SEQUENCE [LARGE SCALE GENOMIC DNA]</scope>
    <source>
        <strain evidence="6">Ya'a_city_454_Pm</strain>
        <tissue evidence="6">Whole body</tissue>
    </source>
</reference>
<dbReference type="Gene3D" id="1.50.10.20">
    <property type="match status" value="2"/>
</dbReference>
<feature type="domain" description="Alpha-2-macroglobulin bait region" evidence="3">
    <location>
        <begin position="389"/>
        <end position="518"/>
    </location>
</feature>
<gene>
    <name evidence="6" type="ORF">RR48_06300</name>
</gene>
<dbReference type="InterPro" id="IPR008930">
    <property type="entry name" value="Terpenoid_cyclase/PrenylTrfase"/>
</dbReference>
<evidence type="ECO:0000259" key="5">
    <source>
        <dbReference type="SMART" id="SM01361"/>
    </source>
</evidence>
<dbReference type="InterPro" id="IPR011625">
    <property type="entry name" value="A2M_N_BRD"/>
</dbReference>
<evidence type="ECO:0000256" key="2">
    <source>
        <dbReference type="ARBA" id="ARBA00022966"/>
    </source>
</evidence>
<evidence type="ECO:0000313" key="7">
    <source>
        <dbReference type="Proteomes" id="UP000053240"/>
    </source>
</evidence>
<dbReference type="InParanoid" id="A0A194R6R2"/>
<dbReference type="PANTHER" id="PTHR11412">
    <property type="entry name" value="MACROGLOBULIN / COMPLEMENT"/>
    <property type="match status" value="1"/>
</dbReference>
<dbReference type="Proteomes" id="UP000053240">
    <property type="component" value="Unassembled WGS sequence"/>
</dbReference>
<dbReference type="InterPro" id="IPR011626">
    <property type="entry name" value="Alpha-macroglobulin_TED"/>
</dbReference>
<dbReference type="Pfam" id="PF00207">
    <property type="entry name" value="A2M"/>
    <property type="match status" value="1"/>
</dbReference>
<dbReference type="Pfam" id="PF07678">
    <property type="entry name" value="TED_complement"/>
    <property type="match status" value="1"/>
</dbReference>
<dbReference type="SMART" id="SM01360">
    <property type="entry name" value="A2M"/>
    <property type="match status" value="1"/>
</dbReference>
<dbReference type="SMART" id="SM01361">
    <property type="entry name" value="A2M_recep"/>
    <property type="match status" value="1"/>
</dbReference>
<dbReference type="GO" id="GO:0004866">
    <property type="term" value="F:endopeptidase inhibitor activity"/>
    <property type="evidence" value="ECO:0007669"/>
    <property type="project" value="InterPro"/>
</dbReference>
<evidence type="ECO:0000259" key="4">
    <source>
        <dbReference type="SMART" id="SM01360"/>
    </source>
</evidence>
<dbReference type="EMBL" id="KQ460647">
    <property type="protein sequence ID" value="KPJ13209.1"/>
    <property type="molecule type" value="Genomic_DNA"/>
</dbReference>
<proteinExistence type="predicted"/>
<keyword evidence="7" id="KW-1185">Reference proteome</keyword>
<dbReference type="InterPro" id="IPR050473">
    <property type="entry name" value="A2M/Complement_sys"/>
</dbReference>
<sequence>MIKIFNAISFFHRGFSVVAPEVAVPGKTTAVLVTLHGNDDTVDPLNVTVRLETQDAQNDIKLLTTASQMIIGYGIISLKIPSSPATHCTLHTTVGCVGNDECTAKSHSVIRLLGPVRDVIVRPARHHYRPGETITFWILALDHDLRLVRGEIAYVALSDPAGTKVAIWDQLSMDEGVRKLSSIIAPGARSGIWRVEAKCGGASSRVDINVGSGSGGASAAAPAAEQHYVELRFADSMRRRYKPGLPFVGRVEAMSTEKRVRVRVKLYDDKTDIYSQDIDMSSGEGGFIVPTVMADAPYVNLQYSSLGPFCFEKPGFRSPSPRADTVSYKTVTQSIIGFMQEVLISNRSEFPEDAKNAELVAVEGKEIETHYVLARERIRRWNSTSKCYLLVENLPTPLQAGGTASASVWSSCGCRQRLLAAVTSGGRAVHWAAVPAPDPTSNDDLCRFNYTFPVTADMAPVSSLLVYYVTEAGEPVSDVVSFHVRLLHKEVAVAVEERRWWYPRAALQLRVLAPPDSLMCLIGARSPPDTRFDPHQPTSEHEEQPGPEFVSAGVSLFVGSGGCGGGGVLYRQRAPPRAPAHLVPPATHDRLWMWRCFNYTNQLSTDGVTIAAPSEAGRWSLWALSLSNRGLRFSAPRTINVFRPIQLDFALPPALKVGETVEVDVKITNNINNCMDVTALLALSAGAAFASTGALYVTERLRLGPRGGTQLVVRVAVNTPGRKNITVEVTGYSADNCSISYTSFNNETLVGSVIRSASVLVLPEGLHRSDTQSAYFCANEHLAVSSLGSWEWQWVAAPRNRAGLVLELRAKGAAHVALSAIREPSEDMYRVVFERSRVWIAKGKHGYDVHLASAEQTGNDDECSGAESWCAWWVWWEGGRLSVGRGAAPAERRLLVWPLTPDMRINYVGFSALWGEKADFRIWNFNEEAGFSQVLELGLPHGVVPGSASGTLLVSGGLHLPLYSLLTDSADQWAAVWRDSQLSAASASLAPLLALEHIPHLVEDNEREKILKKLPEQVQILLSFRKSDNSFSDHPAMSSHLSTIKMLEILTKIQSYYPVDPNLLQSIKKWIQMRQEADGSFSPLAADKEVDYYPLDMKKNNGTETEVNEYYYYDKDGNMTQEEIDSERKVEITAETLAALLEVGIENEFDVTVAKKSQAYLEKNIYNLTSPAALAATVLALVLARFAFDVTVAKKSQAYLEKNIYNLTSPAALAATVLALVLARSPIVPEALTILRNASTTEEGEFGWPAPRKDAADWLLEETSRNIKTTSYEAVTMEQYVAGVRVLLAACARGALAEGEAAARFLYYRASTLQRHPSLAYSATKAAAQYAALAHDRHRALTVSLATAGMELTDTLELRAKTPPRPLQLPGLPTKVFVYATGAGCATVQGTISYSTYTPKAENALLNIQAAIIEEIHPERSSIEDLQGNLPTLIIKTCFKWKGKERSGILRLESSLFSGYELHSVNPVVLDGATFADLHYGSRGESVWFVFANISSTCPVCVTYEARSNFIITSLRPAFAKIYPATRPDLAVETFFHARPGSPLLRGITDDDFITWFDKTEIASLTTTASIDNICECGRICSRDYEFRKQNETSHTLLNFKTNDSHAEIIEIVTVSEFKDTESTSTTTSLTTSPATTIKPVVNDSNSLMTNTISNYLKYNKTSDSSIKSRDSSNTNNQTLDNHLKPLIVGTNVEVNAKRLPKYYPKKEEAKKKVLTRRKGTLKATYGDKHEKFFIKSKDENTLANETHHVDIKILKKSNHSSKIHMKNEINYLNNVTDFKDDKKSTSKVNHILTINNFNKNLTNDTVIPHKETTLTPHTIAAITKSNIQTMHYKTKKPKPVTQIAKPRVNVELNNTDADLKENNKTYVKIPKNKPKPAAVEKTVTKTLKSINKEIHKIPPTPISETSKSLADNIKTDIAPENKEGYEILDKNRLWELLKEGNEAEMTKIEDKLQINNRLNIVSNLTQNDNRSL</sequence>
<evidence type="ECO:0000313" key="6">
    <source>
        <dbReference type="EMBL" id="KPJ13209.1"/>
    </source>
</evidence>
<feature type="domain" description="Alpha-macroglobulin receptor-binding" evidence="5">
    <location>
        <begin position="1447"/>
        <end position="1536"/>
    </location>
</feature>
<dbReference type="PANTHER" id="PTHR11412:SF136">
    <property type="entry name" value="CD109 ANTIGEN"/>
    <property type="match status" value="1"/>
</dbReference>
<evidence type="ECO:0000259" key="3">
    <source>
        <dbReference type="SMART" id="SM01359"/>
    </source>
</evidence>
<dbReference type="SUPFAM" id="SSF48239">
    <property type="entry name" value="Terpenoid cyclases/Protein prenyltransferases"/>
    <property type="match status" value="1"/>
</dbReference>
<organism evidence="6 7">
    <name type="scientific">Papilio machaon</name>
    <name type="common">Old World swallowtail butterfly</name>
    <dbReference type="NCBI Taxonomy" id="76193"/>
    <lineage>
        <taxon>Eukaryota</taxon>
        <taxon>Metazoa</taxon>
        <taxon>Ecdysozoa</taxon>
        <taxon>Arthropoda</taxon>
        <taxon>Hexapoda</taxon>
        <taxon>Insecta</taxon>
        <taxon>Pterygota</taxon>
        <taxon>Neoptera</taxon>
        <taxon>Endopterygota</taxon>
        <taxon>Lepidoptera</taxon>
        <taxon>Glossata</taxon>
        <taxon>Ditrysia</taxon>
        <taxon>Papilionoidea</taxon>
        <taxon>Papilionidae</taxon>
        <taxon>Papilioninae</taxon>
        <taxon>Papilio</taxon>
    </lineage>
</organism>
<evidence type="ECO:0000256" key="1">
    <source>
        <dbReference type="ARBA" id="ARBA00022729"/>
    </source>
</evidence>
<dbReference type="InterPro" id="IPR001599">
    <property type="entry name" value="Macroglobln_a2"/>
</dbReference>
<dbReference type="Pfam" id="PF07677">
    <property type="entry name" value="A2M_recep"/>
    <property type="match status" value="1"/>
</dbReference>
<dbReference type="InterPro" id="IPR036595">
    <property type="entry name" value="A-macroglobulin_rcpt-bd_sf"/>
</dbReference>